<dbReference type="EMBL" id="JAUSUC010000024">
    <property type="protein sequence ID" value="MDQ0215637.1"/>
    <property type="molecule type" value="Genomic_DNA"/>
</dbReference>
<accession>A0AAJ1T1U7</accession>
<dbReference type="GO" id="GO:0005886">
    <property type="term" value="C:plasma membrane"/>
    <property type="evidence" value="ECO:0007669"/>
    <property type="project" value="UniProtKB-SubCell"/>
</dbReference>
<evidence type="ECO:0000313" key="11">
    <source>
        <dbReference type="Proteomes" id="UP001237207"/>
    </source>
</evidence>
<dbReference type="Pfam" id="PF20730">
    <property type="entry name" value="YetF_N"/>
    <property type="match status" value="1"/>
</dbReference>
<evidence type="ECO:0000256" key="5">
    <source>
        <dbReference type="ARBA" id="ARBA00022989"/>
    </source>
</evidence>
<comment type="similarity">
    <text evidence="2">Belongs to the UPF0702 family.</text>
</comment>
<reference evidence="10" key="1">
    <citation type="submission" date="2023-07" db="EMBL/GenBank/DDBJ databases">
        <title>Genomic Encyclopedia of Type Strains, Phase IV (KMG-IV): sequencing the most valuable type-strain genomes for metagenomic binning, comparative biology and taxonomic classification.</title>
        <authorList>
            <person name="Goeker M."/>
        </authorList>
    </citation>
    <scope>NUCLEOTIDE SEQUENCE</scope>
    <source>
        <strain evidence="10">DSM 23947</strain>
    </source>
</reference>
<gene>
    <name evidence="10" type="ORF">J2S13_002055</name>
</gene>
<comment type="subcellular location">
    <subcellularLocation>
        <location evidence="1">Cell membrane</location>
        <topology evidence="1">Multi-pass membrane protein</topology>
    </subcellularLocation>
</comment>
<evidence type="ECO:0000259" key="9">
    <source>
        <dbReference type="Pfam" id="PF20730"/>
    </source>
</evidence>
<dbReference type="PANTHER" id="PTHR34582:SF5">
    <property type="entry name" value="UPF0702 TRANSMEMBRANE PROTEIN YETF"/>
    <property type="match status" value="1"/>
</dbReference>
<feature type="domain" description="YetF C-terminal" evidence="8">
    <location>
        <begin position="80"/>
        <end position="216"/>
    </location>
</feature>
<sequence length="232" mass="26521">MNLWSIAADLAVGYVALFALTKFLGKTQIAQLSPFDFVSAVTLGELVGNSIYDKEISTIKMLFAVIIWGALIFITEIATQKSRKFRHFSEGKPAIIINKGKIDYQELKKNRLDMNQMQHLLRSKDVFSVRECEYALLETDGTLSVLKKPLYDEVTKQDLNLIHTPNEGVLPLTVILDKEIIYDNLKIIDKDESWLRSEMEKAGIKHSEEVLYAEWTEGQNLFIQTFDKRISS</sequence>
<keyword evidence="4 7" id="KW-0812">Transmembrane</keyword>
<name>A0AAJ1T1U7_9BACI</name>
<dbReference type="RefSeq" id="WP_307257635.1">
    <property type="nucleotide sequence ID" value="NZ_JAUSUC010000024.1"/>
</dbReference>
<feature type="transmembrane region" description="Helical" evidence="7">
    <location>
        <begin position="58"/>
        <end position="78"/>
    </location>
</feature>
<keyword evidence="6 7" id="KW-0472">Membrane</keyword>
<evidence type="ECO:0000256" key="2">
    <source>
        <dbReference type="ARBA" id="ARBA00006448"/>
    </source>
</evidence>
<evidence type="ECO:0000256" key="7">
    <source>
        <dbReference type="SAM" id="Phobius"/>
    </source>
</evidence>
<evidence type="ECO:0000256" key="1">
    <source>
        <dbReference type="ARBA" id="ARBA00004651"/>
    </source>
</evidence>
<evidence type="ECO:0000313" key="10">
    <source>
        <dbReference type="EMBL" id="MDQ0215637.1"/>
    </source>
</evidence>
<dbReference type="Proteomes" id="UP001237207">
    <property type="component" value="Unassembled WGS sequence"/>
</dbReference>
<protein>
    <submittedName>
        <fullName evidence="10">Uncharacterized membrane protein YcaP (DUF421 family)</fullName>
    </submittedName>
</protein>
<evidence type="ECO:0000256" key="6">
    <source>
        <dbReference type="ARBA" id="ARBA00023136"/>
    </source>
</evidence>
<keyword evidence="5 7" id="KW-1133">Transmembrane helix</keyword>
<organism evidence="10 11">
    <name type="scientific">Oikeobacillus pervagus</name>
    <dbReference type="NCBI Taxonomy" id="1325931"/>
    <lineage>
        <taxon>Bacteria</taxon>
        <taxon>Bacillati</taxon>
        <taxon>Bacillota</taxon>
        <taxon>Bacilli</taxon>
        <taxon>Bacillales</taxon>
        <taxon>Bacillaceae</taxon>
        <taxon>Oikeobacillus</taxon>
    </lineage>
</organism>
<keyword evidence="3" id="KW-1003">Cell membrane</keyword>
<keyword evidence="11" id="KW-1185">Reference proteome</keyword>
<feature type="domain" description="YetF-like N-terminal transmembrane" evidence="9">
    <location>
        <begin position="5"/>
        <end position="76"/>
    </location>
</feature>
<dbReference type="PANTHER" id="PTHR34582">
    <property type="entry name" value="UPF0702 TRANSMEMBRANE PROTEIN YCAP"/>
    <property type="match status" value="1"/>
</dbReference>
<dbReference type="InterPro" id="IPR023090">
    <property type="entry name" value="UPF0702_alpha/beta_dom_sf"/>
</dbReference>
<dbReference type="InterPro" id="IPR048454">
    <property type="entry name" value="YetF_N"/>
</dbReference>
<evidence type="ECO:0000256" key="3">
    <source>
        <dbReference type="ARBA" id="ARBA00022475"/>
    </source>
</evidence>
<dbReference type="InterPro" id="IPR007353">
    <property type="entry name" value="DUF421"/>
</dbReference>
<dbReference type="Gene3D" id="3.30.240.20">
    <property type="entry name" value="bsu07140 like domains"/>
    <property type="match status" value="2"/>
</dbReference>
<proteinExistence type="inferred from homology"/>
<dbReference type="AlphaFoldDB" id="A0AAJ1T1U7"/>
<evidence type="ECO:0000259" key="8">
    <source>
        <dbReference type="Pfam" id="PF04239"/>
    </source>
</evidence>
<dbReference type="Pfam" id="PF04239">
    <property type="entry name" value="DUF421"/>
    <property type="match status" value="1"/>
</dbReference>
<evidence type="ECO:0000256" key="4">
    <source>
        <dbReference type="ARBA" id="ARBA00022692"/>
    </source>
</evidence>
<comment type="caution">
    <text evidence="10">The sequence shown here is derived from an EMBL/GenBank/DDBJ whole genome shotgun (WGS) entry which is preliminary data.</text>
</comment>